<dbReference type="Proteomes" id="UP000321085">
    <property type="component" value="Unassembled WGS sequence"/>
</dbReference>
<reference evidence="1 2" key="1">
    <citation type="submission" date="2019-07" db="EMBL/GenBank/DDBJ databases">
        <title>Whole genome shotgun sequence of Microvirga aerophila NBRC 106136.</title>
        <authorList>
            <person name="Hosoyama A."/>
            <person name="Uohara A."/>
            <person name="Ohji S."/>
            <person name="Ichikawa N."/>
        </authorList>
    </citation>
    <scope>NUCLEOTIDE SEQUENCE [LARGE SCALE GENOMIC DNA]</scope>
    <source>
        <strain evidence="1 2">NBRC 106136</strain>
    </source>
</reference>
<protein>
    <submittedName>
        <fullName evidence="1">Uncharacterized protein</fullName>
    </submittedName>
</protein>
<evidence type="ECO:0000313" key="1">
    <source>
        <dbReference type="EMBL" id="GEO16511.1"/>
    </source>
</evidence>
<evidence type="ECO:0000313" key="2">
    <source>
        <dbReference type="Proteomes" id="UP000321085"/>
    </source>
</evidence>
<gene>
    <name evidence="1" type="ORF">MAE02_42070</name>
</gene>
<accession>A0A512BX36</accession>
<name>A0A512BX36_9HYPH</name>
<organism evidence="1 2">
    <name type="scientific">Microvirga aerophila</name>
    <dbReference type="NCBI Taxonomy" id="670291"/>
    <lineage>
        <taxon>Bacteria</taxon>
        <taxon>Pseudomonadati</taxon>
        <taxon>Pseudomonadota</taxon>
        <taxon>Alphaproteobacteria</taxon>
        <taxon>Hyphomicrobiales</taxon>
        <taxon>Methylobacteriaceae</taxon>
        <taxon>Microvirga</taxon>
    </lineage>
</organism>
<proteinExistence type="predicted"/>
<dbReference type="EMBL" id="BJYU01000066">
    <property type="protein sequence ID" value="GEO16511.1"/>
    <property type="molecule type" value="Genomic_DNA"/>
</dbReference>
<sequence>MNNPDAELARFLSSLSVWLDGMSKFITISKGEWRNAYTGHHLLAQDLRKHTSMLKKQASTLSERYGSQDFVKPVHVEASNNEVPL</sequence>
<keyword evidence="2" id="KW-1185">Reference proteome</keyword>
<comment type="caution">
    <text evidence="1">The sequence shown here is derived from an EMBL/GenBank/DDBJ whole genome shotgun (WGS) entry which is preliminary data.</text>
</comment>
<dbReference type="AlphaFoldDB" id="A0A512BX36"/>
<dbReference type="RefSeq" id="WP_114186000.1">
    <property type="nucleotide sequence ID" value="NZ_BJYU01000066.1"/>
</dbReference>